<dbReference type="SUPFAM" id="SSF51556">
    <property type="entry name" value="Metallo-dependent hydrolases"/>
    <property type="match status" value="1"/>
</dbReference>
<dbReference type="Gene3D" id="3.20.20.140">
    <property type="entry name" value="Metal-dependent hydrolases"/>
    <property type="match status" value="1"/>
</dbReference>
<dbReference type="EC" id="3.5.1.91" evidence="2"/>
<keyword evidence="3" id="KW-1185">Reference proteome</keyword>
<dbReference type="AlphaFoldDB" id="A0A3G8JJ49"/>
<evidence type="ECO:0000313" key="3">
    <source>
        <dbReference type="Proteomes" id="UP000271469"/>
    </source>
</evidence>
<dbReference type="GO" id="GO:0016810">
    <property type="term" value="F:hydrolase activity, acting on carbon-nitrogen (but not peptide) bonds"/>
    <property type="evidence" value="ECO:0007669"/>
    <property type="project" value="InterPro"/>
</dbReference>
<evidence type="ECO:0000259" key="1">
    <source>
        <dbReference type="Pfam" id="PF07969"/>
    </source>
</evidence>
<dbReference type="SUPFAM" id="SSF51338">
    <property type="entry name" value="Composite domain of metallo-dependent hydrolases"/>
    <property type="match status" value="1"/>
</dbReference>
<dbReference type="Proteomes" id="UP000271469">
    <property type="component" value="Chromosome"/>
</dbReference>
<dbReference type="EMBL" id="CP033972">
    <property type="protein sequence ID" value="AZG45107.1"/>
    <property type="molecule type" value="Genomic_DNA"/>
</dbReference>
<name>A0A3G8JJ49_9ACTN</name>
<sequence length="511" mass="54516">MVESVDVSTSTLIRTVRPVPVRTRRPYTGPVDLRIRDGRIVDLAPELAPAPDDIVVDAEGRWAIPGLWDQHAHMTWWAQSRSRLDVSSARSAADVVALVADHLERLDSPRRDSPILGFGFRPALWAAQPRVADLDGVSGDHPVILSSGDGHTGWLNSAALRLLGLTPRTGAITETLWFSVQSAITELTSSTDDTDELVRAAVADAAARGVVGIVDFEFAGSISSWRRRFAMGIDDLRVRATVYPAGLDDAVAESLRTGSELDDRGLLAVGPLKIFADGSLNARTALCFEPYADADDLAHPRGEQIYTVDDLTALVRRGHRNGFAIALHAIGDRAVDVALSAFETTGAQGGIEHAQLIRPIDIPRMRALGVRASVQPAHLLDDQVVTRQCWPDRMDRCFALRSLLRGGVDVALGSDAPVSALDPWVAMAAAVHRAAGDDEPWNVGESLTVGEALAASTDGQPTLAVGGRGDVVLLDADPLRPAPTAAESARRLPELPVAATFVGGRITHSAL</sequence>
<dbReference type="Gene3D" id="3.10.310.70">
    <property type="match status" value="1"/>
</dbReference>
<dbReference type="Pfam" id="PF07969">
    <property type="entry name" value="Amidohydro_3"/>
    <property type="match status" value="1"/>
</dbReference>
<dbReference type="KEGG" id="gom:D7316_01700"/>
<keyword evidence="2" id="KW-0378">Hydrolase</keyword>
<proteinExistence type="predicted"/>
<dbReference type="PANTHER" id="PTHR22642:SF2">
    <property type="entry name" value="PROTEIN LONG AFTER FAR-RED 3"/>
    <property type="match status" value="1"/>
</dbReference>
<dbReference type="PANTHER" id="PTHR22642">
    <property type="entry name" value="IMIDAZOLONEPROPIONASE"/>
    <property type="match status" value="1"/>
</dbReference>
<gene>
    <name evidence="2" type="primary">nfdA_2</name>
    <name evidence="2" type="ORF">D7316_01700</name>
</gene>
<protein>
    <submittedName>
        <fullName evidence="2">N-substituted formamide deformylase</fullName>
        <ecNumber evidence="2">3.5.1.91</ecNumber>
    </submittedName>
</protein>
<dbReference type="InterPro" id="IPR011059">
    <property type="entry name" value="Metal-dep_hydrolase_composite"/>
</dbReference>
<evidence type="ECO:0000313" key="2">
    <source>
        <dbReference type="EMBL" id="AZG45107.1"/>
    </source>
</evidence>
<dbReference type="InterPro" id="IPR032466">
    <property type="entry name" value="Metal_Hydrolase"/>
</dbReference>
<dbReference type="OrthoDB" id="3173428at2"/>
<dbReference type="Gene3D" id="2.30.40.10">
    <property type="entry name" value="Urease, subunit C, domain 1"/>
    <property type="match status" value="1"/>
</dbReference>
<organism evidence="2 3">
    <name type="scientific">Gordonia insulae</name>
    <dbReference type="NCBI Taxonomy" id="2420509"/>
    <lineage>
        <taxon>Bacteria</taxon>
        <taxon>Bacillati</taxon>
        <taxon>Actinomycetota</taxon>
        <taxon>Actinomycetes</taxon>
        <taxon>Mycobacteriales</taxon>
        <taxon>Gordoniaceae</taxon>
        <taxon>Gordonia</taxon>
    </lineage>
</organism>
<reference evidence="2 3" key="1">
    <citation type="submission" date="2018-11" db="EMBL/GenBank/DDBJ databases">
        <title>Gordonia insulae sp. nov., isolated from an island soil.</title>
        <authorList>
            <person name="Kim Y.S."/>
            <person name="Kim S.B."/>
        </authorList>
    </citation>
    <scope>NUCLEOTIDE SEQUENCE [LARGE SCALE GENOMIC DNA]</scope>
    <source>
        <strain evidence="2 3">MMS17-SY073</strain>
    </source>
</reference>
<accession>A0A3G8JJ49</accession>
<dbReference type="InterPro" id="IPR013108">
    <property type="entry name" value="Amidohydro_3"/>
</dbReference>
<feature type="domain" description="Amidohydrolase 3" evidence="1">
    <location>
        <begin position="55"/>
        <end position="507"/>
    </location>
</feature>